<proteinExistence type="predicted"/>
<dbReference type="AlphaFoldDB" id="A0AAW2RGQ7"/>
<dbReference type="EMBL" id="JACGWJ010000013">
    <property type="protein sequence ID" value="KAL0378998.1"/>
    <property type="molecule type" value="Genomic_DNA"/>
</dbReference>
<evidence type="ECO:0008006" key="2">
    <source>
        <dbReference type="Google" id="ProtNLM"/>
    </source>
</evidence>
<sequence length="138" mass="15223">MQFKCQVGKGDSSRRPPFSVFVLVVCRSIFSNLIKEEKRVGNIKGIVTCRDGRHVSHLLFADDTLILCQATREAGLCIKSVLRILEEASGLKMNMGKSAIIFNIKHTQHVREDVAAVLGVSVIDKHDKHLGLPAMVGQ</sequence>
<name>A0AAW2RGQ7_SESRA</name>
<accession>A0AAW2RGQ7</accession>
<reference evidence="1" key="2">
    <citation type="journal article" date="2024" name="Plant">
        <title>Genomic evolution and insights into agronomic trait innovations of Sesamum species.</title>
        <authorList>
            <person name="Miao H."/>
            <person name="Wang L."/>
            <person name="Qu L."/>
            <person name="Liu H."/>
            <person name="Sun Y."/>
            <person name="Le M."/>
            <person name="Wang Q."/>
            <person name="Wei S."/>
            <person name="Zheng Y."/>
            <person name="Lin W."/>
            <person name="Duan Y."/>
            <person name="Cao H."/>
            <person name="Xiong S."/>
            <person name="Wang X."/>
            <person name="Wei L."/>
            <person name="Li C."/>
            <person name="Ma Q."/>
            <person name="Ju M."/>
            <person name="Zhao R."/>
            <person name="Li G."/>
            <person name="Mu C."/>
            <person name="Tian Q."/>
            <person name="Mei H."/>
            <person name="Zhang T."/>
            <person name="Gao T."/>
            <person name="Zhang H."/>
        </authorList>
    </citation>
    <scope>NUCLEOTIDE SEQUENCE</scope>
    <source>
        <strain evidence="1">G02</strain>
    </source>
</reference>
<reference evidence="1" key="1">
    <citation type="submission" date="2020-06" db="EMBL/GenBank/DDBJ databases">
        <authorList>
            <person name="Li T."/>
            <person name="Hu X."/>
            <person name="Zhang T."/>
            <person name="Song X."/>
            <person name="Zhang H."/>
            <person name="Dai N."/>
            <person name="Sheng W."/>
            <person name="Hou X."/>
            <person name="Wei L."/>
        </authorList>
    </citation>
    <scope>NUCLEOTIDE SEQUENCE</scope>
    <source>
        <strain evidence="1">G02</strain>
        <tissue evidence="1">Leaf</tissue>
    </source>
</reference>
<evidence type="ECO:0000313" key="1">
    <source>
        <dbReference type="EMBL" id="KAL0378998.1"/>
    </source>
</evidence>
<organism evidence="1">
    <name type="scientific">Sesamum radiatum</name>
    <name type="common">Black benniseed</name>
    <dbReference type="NCBI Taxonomy" id="300843"/>
    <lineage>
        <taxon>Eukaryota</taxon>
        <taxon>Viridiplantae</taxon>
        <taxon>Streptophyta</taxon>
        <taxon>Embryophyta</taxon>
        <taxon>Tracheophyta</taxon>
        <taxon>Spermatophyta</taxon>
        <taxon>Magnoliopsida</taxon>
        <taxon>eudicotyledons</taxon>
        <taxon>Gunneridae</taxon>
        <taxon>Pentapetalae</taxon>
        <taxon>asterids</taxon>
        <taxon>lamiids</taxon>
        <taxon>Lamiales</taxon>
        <taxon>Pedaliaceae</taxon>
        <taxon>Sesamum</taxon>
    </lineage>
</organism>
<gene>
    <name evidence="1" type="ORF">Sradi_3205300</name>
</gene>
<protein>
    <recommendedName>
        <fullName evidence="2">Reverse transcriptase domain-containing protein</fullName>
    </recommendedName>
</protein>
<comment type="caution">
    <text evidence="1">The sequence shown here is derived from an EMBL/GenBank/DDBJ whole genome shotgun (WGS) entry which is preliminary data.</text>
</comment>